<reference evidence="1" key="1">
    <citation type="submission" date="2022-11" db="EMBL/GenBank/DDBJ databases">
        <title>Minimal conservation of predation-associated metabolite biosynthetic gene clusters underscores biosynthetic potential of Myxococcota including descriptions for ten novel species: Archangium lansinium sp. nov., Myxococcus landrumus sp. nov., Nannocystis bai.</title>
        <authorList>
            <person name="Ahearne A."/>
            <person name="Stevens C."/>
            <person name="Dowd S."/>
        </authorList>
    </citation>
    <scope>NUCLEOTIDE SEQUENCE</scope>
    <source>
        <strain evidence="1">Fl3</strain>
    </source>
</reference>
<dbReference type="RefSeq" id="WP_269039445.1">
    <property type="nucleotide sequence ID" value="NZ_CP114040.1"/>
</dbReference>
<protein>
    <recommendedName>
        <fullName evidence="3">TssC1 N-terminal domain-containing protein</fullName>
    </recommendedName>
</protein>
<evidence type="ECO:0000313" key="2">
    <source>
        <dbReference type="Proteomes" id="UP001164459"/>
    </source>
</evidence>
<dbReference type="EMBL" id="CP114040">
    <property type="protein sequence ID" value="WAS97081.1"/>
    <property type="molecule type" value="Genomic_DNA"/>
</dbReference>
<name>A0ABY7HD13_9BACT</name>
<proteinExistence type="predicted"/>
<accession>A0ABY7HD13</accession>
<evidence type="ECO:0000313" key="1">
    <source>
        <dbReference type="EMBL" id="WAS97081.1"/>
    </source>
</evidence>
<keyword evidence="2" id="KW-1185">Reference proteome</keyword>
<dbReference type="Proteomes" id="UP001164459">
    <property type="component" value="Chromosome"/>
</dbReference>
<organism evidence="1 2">
    <name type="scientific">Nannocystis punicea</name>
    <dbReference type="NCBI Taxonomy" id="2995304"/>
    <lineage>
        <taxon>Bacteria</taxon>
        <taxon>Pseudomonadati</taxon>
        <taxon>Myxococcota</taxon>
        <taxon>Polyangia</taxon>
        <taxon>Nannocystales</taxon>
        <taxon>Nannocystaceae</taxon>
        <taxon>Nannocystis</taxon>
    </lineage>
</organism>
<evidence type="ECO:0008006" key="3">
    <source>
        <dbReference type="Google" id="ProtNLM"/>
    </source>
</evidence>
<sequence>MQPSISNAPRLHFLVAGPLSPRPSGRRGRILLAELAERLTQSSLAVDVDVGPALGAAGELKVKAKFSRFRDFSGAEVVQQSLGELHRLRERLLAPSGRPRSDELLATVARIAGRGPLHAEIAACFAPPPEKPADAGGGDLVEELLARGSTAPKSAASSAIDAVVRGTVQSTPAGAAAEPSRAAHASLSAALARAAAAVLADPTLRAAELRWRALRLFLGQCPRDQDLDVELLDVDAAGLPAALAALGELDPLARPDAVFLLDPLKSLAEAAALAEVAADLHAPVCAELAPAAVGLTDAAALADARDLGEEFAALRDDPASRWLTLAVNGPVLAAEATPAGERVVAGGAALAVAALLATSLRLGGTFAQLGRDADLRAPATRSFRHGQEDIPIGTAEPCSAETQLALARRGLTAVGGPQQSDLLTLAACPTVHRSEDTTSLAGQLLVGRTVRFALWVRDRVPAGASAEQAADAVSRAAALVLLPGTPIRPRFGAALTQGEAGPELKIGASYPAALTGAPVALSFALPLS</sequence>
<gene>
    <name evidence="1" type="ORF">O0S08_13115</name>
</gene>